<dbReference type="Gene3D" id="1.10.10.10">
    <property type="entry name" value="Winged helix-like DNA-binding domain superfamily/Winged helix DNA-binding domain"/>
    <property type="match status" value="1"/>
</dbReference>
<dbReference type="CDD" id="cd04301">
    <property type="entry name" value="NAT_SF"/>
    <property type="match status" value="1"/>
</dbReference>
<name>A0ABW2XZI2_9ACTN</name>
<dbReference type="EMBL" id="JBHTGP010000032">
    <property type="protein sequence ID" value="MFD0691726.1"/>
    <property type="molecule type" value="Genomic_DNA"/>
</dbReference>
<dbReference type="SMART" id="SM00347">
    <property type="entry name" value="HTH_MARR"/>
    <property type="match status" value="1"/>
</dbReference>
<dbReference type="Proteomes" id="UP001597063">
    <property type="component" value="Unassembled WGS sequence"/>
</dbReference>
<proteinExistence type="predicted"/>
<comment type="caution">
    <text evidence="4">The sequence shown here is derived from an EMBL/GenBank/DDBJ whole genome shotgun (WGS) entry which is preliminary data.</text>
</comment>
<feature type="domain" description="N-acetyltransferase" evidence="3">
    <location>
        <begin position="164"/>
        <end position="321"/>
    </location>
</feature>
<dbReference type="Pfam" id="PF00583">
    <property type="entry name" value="Acetyltransf_1"/>
    <property type="match status" value="1"/>
</dbReference>
<dbReference type="SUPFAM" id="SSF55729">
    <property type="entry name" value="Acyl-CoA N-acyltransferases (Nat)"/>
    <property type="match status" value="1"/>
</dbReference>
<dbReference type="CDD" id="cd00090">
    <property type="entry name" value="HTH_ARSR"/>
    <property type="match status" value="1"/>
</dbReference>
<evidence type="ECO:0000259" key="2">
    <source>
        <dbReference type="PROSITE" id="PS50995"/>
    </source>
</evidence>
<evidence type="ECO:0000313" key="4">
    <source>
        <dbReference type="EMBL" id="MFD0691726.1"/>
    </source>
</evidence>
<dbReference type="InterPro" id="IPR036390">
    <property type="entry name" value="WH_DNA-bd_sf"/>
</dbReference>
<dbReference type="InterPro" id="IPR011991">
    <property type="entry name" value="ArsR-like_HTH"/>
</dbReference>
<dbReference type="Pfam" id="PF12802">
    <property type="entry name" value="MarR_2"/>
    <property type="match status" value="1"/>
</dbReference>
<dbReference type="InterPro" id="IPR050769">
    <property type="entry name" value="NAT_camello-type"/>
</dbReference>
<dbReference type="SUPFAM" id="SSF46785">
    <property type="entry name" value="Winged helix' DNA-binding domain"/>
    <property type="match status" value="1"/>
</dbReference>
<feature type="domain" description="HTH marR-type" evidence="2">
    <location>
        <begin position="1"/>
        <end position="153"/>
    </location>
</feature>
<dbReference type="PANTHER" id="PTHR13947">
    <property type="entry name" value="GNAT FAMILY N-ACETYLTRANSFERASE"/>
    <property type="match status" value="1"/>
</dbReference>
<dbReference type="InterPro" id="IPR036388">
    <property type="entry name" value="WH-like_DNA-bd_sf"/>
</dbReference>
<dbReference type="PROSITE" id="PS50995">
    <property type="entry name" value="HTH_MARR_2"/>
    <property type="match status" value="1"/>
</dbReference>
<dbReference type="InterPro" id="IPR016181">
    <property type="entry name" value="Acyl_CoA_acyltransferase"/>
</dbReference>
<organism evidence="4 5">
    <name type="scientific">Actinomadura fibrosa</name>
    <dbReference type="NCBI Taxonomy" id="111802"/>
    <lineage>
        <taxon>Bacteria</taxon>
        <taxon>Bacillati</taxon>
        <taxon>Actinomycetota</taxon>
        <taxon>Actinomycetes</taxon>
        <taxon>Streptosporangiales</taxon>
        <taxon>Thermomonosporaceae</taxon>
        <taxon>Actinomadura</taxon>
    </lineage>
</organism>
<dbReference type="InterPro" id="IPR000182">
    <property type="entry name" value="GNAT_dom"/>
</dbReference>
<dbReference type="PANTHER" id="PTHR13947:SF37">
    <property type="entry name" value="LD18367P"/>
    <property type="match status" value="1"/>
</dbReference>
<dbReference type="InterPro" id="IPR000835">
    <property type="entry name" value="HTH_MarR-typ"/>
</dbReference>
<dbReference type="PROSITE" id="PS51186">
    <property type="entry name" value="GNAT"/>
    <property type="match status" value="1"/>
</dbReference>
<protein>
    <submittedName>
        <fullName evidence="4">GNAT family N-acetyltransferase</fullName>
        <ecNumber evidence="4">2.3.1.-</ecNumber>
    </submittedName>
</protein>
<keyword evidence="1 4" id="KW-0808">Transferase</keyword>
<dbReference type="Gene3D" id="3.40.630.30">
    <property type="match status" value="1"/>
</dbReference>
<reference evidence="5" key="1">
    <citation type="journal article" date="2019" name="Int. J. Syst. Evol. Microbiol.">
        <title>The Global Catalogue of Microorganisms (GCM) 10K type strain sequencing project: providing services to taxonomists for standard genome sequencing and annotation.</title>
        <authorList>
            <consortium name="The Broad Institute Genomics Platform"/>
            <consortium name="The Broad Institute Genome Sequencing Center for Infectious Disease"/>
            <person name="Wu L."/>
            <person name="Ma J."/>
        </authorList>
    </citation>
    <scope>NUCLEOTIDE SEQUENCE [LARGE SCALE GENOMIC DNA]</scope>
    <source>
        <strain evidence="5">JCM 9371</strain>
    </source>
</reference>
<gene>
    <name evidence="4" type="ORF">ACFQZM_45055</name>
</gene>
<evidence type="ECO:0000259" key="3">
    <source>
        <dbReference type="PROSITE" id="PS51186"/>
    </source>
</evidence>
<evidence type="ECO:0000256" key="1">
    <source>
        <dbReference type="ARBA" id="ARBA00022679"/>
    </source>
</evidence>
<dbReference type="RefSeq" id="WP_242619840.1">
    <property type="nucleotide sequence ID" value="NZ_CAACUY010000372.1"/>
</dbReference>
<keyword evidence="4" id="KW-0012">Acyltransferase</keyword>
<dbReference type="GO" id="GO:0016746">
    <property type="term" value="F:acyltransferase activity"/>
    <property type="evidence" value="ECO:0007669"/>
    <property type="project" value="UniProtKB-KW"/>
</dbReference>
<dbReference type="EC" id="2.3.1.-" evidence="4"/>
<keyword evidence="5" id="KW-1185">Reference proteome</keyword>
<sequence length="321" mass="35551">MAGTATGTMADATDATGAAADIATVRAFNRFYTGVIGVLGDGLVRTPYSLTEARVIFELAQRADTGVLELRRALGLDAGYLSRMLARFAADGLVVRERSADDARRQIVRLTPRGREVFAMLDERSRADIRELLDGLPGEDRTRLLTAMRTIQDVLDGRPRRDEVVLRPLRPGDLGWVVQRNGALYDEECGWDRSYEALVAKVVSEYVDGHDPERENAWIAEAGGVRLGAVFCVRREDDVAQLRLLHVEPEARGMGVGRALVEECVRFAAGAGYSEIMLWTTALQRSAHRVYERAGFALVEEEPPVGRFGDVVHGQVWRRKL</sequence>
<accession>A0ABW2XZI2</accession>
<evidence type="ECO:0000313" key="5">
    <source>
        <dbReference type="Proteomes" id="UP001597063"/>
    </source>
</evidence>